<dbReference type="EMBL" id="ML121549">
    <property type="protein sequence ID" value="RPB22957.1"/>
    <property type="molecule type" value="Genomic_DNA"/>
</dbReference>
<evidence type="ECO:0000313" key="3">
    <source>
        <dbReference type="EMBL" id="RPB22957.1"/>
    </source>
</evidence>
<keyword evidence="4" id="KW-1185">Reference proteome</keyword>
<feature type="region of interest" description="Disordered" evidence="1">
    <location>
        <begin position="69"/>
        <end position="93"/>
    </location>
</feature>
<dbReference type="OrthoDB" id="5407962at2759"/>
<name>A0A3N4LJ73_9PEZI</name>
<keyword evidence="2" id="KW-1133">Transmembrane helix</keyword>
<proteinExistence type="predicted"/>
<feature type="region of interest" description="Disordered" evidence="1">
    <location>
        <begin position="1"/>
        <end position="21"/>
    </location>
</feature>
<feature type="region of interest" description="Disordered" evidence="1">
    <location>
        <begin position="200"/>
        <end position="223"/>
    </location>
</feature>
<protein>
    <submittedName>
        <fullName evidence="3">Uncharacterized protein</fullName>
    </submittedName>
</protein>
<evidence type="ECO:0000313" key="4">
    <source>
        <dbReference type="Proteomes" id="UP000267821"/>
    </source>
</evidence>
<organism evidence="3 4">
    <name type="scientific">Terfezia boudieri ATCC MYA-4762</name>
    <dbReference type="NCBI Taxonomy" id="1051890"/>
    <lineage>
        <taxon>Eukaryota</taxon>
        <taxon>Fungi</taxon>
        <taxon>Dikarya</taxon>
        <taxon>Ascomycota</taxon>
        <taxon>Pezizomycotina</taxon>
        <taxon>Pezizomycetes</taxon>
        <taxon>Pezizales</taxon>
        <taxon>Pezizaceae</taxon>
        <taxon>Terfezia</taxon>
    </lineage>
</organism>
<keyword evidence="2" id="KW-0472">Membrane</keyword>
<sequence length="223" mass="25510">MTVTKTTGRYIARHDEGSSQKQRYAKISKDYLDKHAWQPVARGITLGMQGYGRNPSLIIFKMASTSSNKISSNELTSDTPAPATNSHRRRTLKQRHAALRASNTFWNPNPDPLADDRAPKFGQFQFLDWEMEQEFYSPVFYKGEGGGSNQVSLVDITEVEREPRNLLWHILVSVAIILFYAWLFIFIGFMVDLERWHHNNTQDDGEGEDPDDGDDEHDDGDDE</sequence>
<gene>
    <name evidence="3" type="ORF">L211DRAFT_850364</name>
</gene>
<dbReference type="InParanoid" id="A0A3N4LJ73"/>
<evidence type="ECO:0000256" key="2">
    <source>
        <dbReference type="SAM" id="Phobius"/>
    </source>
</evidence>
<dbReference type="AlphaFoldDB" id="A0A3N4LJ73"/>
<feature type="transmembrane region" description="Helical" evidence="2">
    <location>
        <begin position="166"/>
        <end position="191"/>
    </location>
</feature>
<keyword evidence="2" id="KW-0812">Transmembrane</keyword>
<accession>A0A3N4LJ73</accession>
<reference evidence="3 4" key="1">
    <citation type="journal article" date="2018" name="Nat. Ecol. Evol.">
        <title>Pezizomycetes genomes reveal the molecular basis of ectomycorrhizal truffle lifestyle.</title>
        <authorList>
            <person name="Murat C."/>
            <person name="Payen T."/>
            <person name="Noel B."/>
            <person name="Kuo A."/>
            <person name="Morin E."/>
            <person name="Chen J."/>
            <person name="Kohler A."/>
            <person name="Krizsan K."/>
            <person name="Balestrini R."/>
            <person name="Da Silva C."/>
            <person name="Montanini B."/>
            <person name="Hainaut M."/>
            <person name="Levati E."/>
            <person name="Barry K.W."/>
            <person name="Belfiori B."/>
            <person name="Cichocki N."/>
            <person name="Clum A."/>
            <person name="Dockter R.B."/>
            <person name="Fauchery L."/>
            <person name="Guy J."/>
            <person name="Iotti M."/>
            <person name="Le Tacon F."/>
            <person name="Lindquist E.A."/>
            <person name="Lipzen A."/>
            <person name="Malagnac F."/>
            <person name="Mello A."/>
            <person name="Molinier V."/>
            <person name="Miyauchi S."/>
            <person name="Poulain J."/>
            <person name="Riccioni C."/>
            <person name="Rubini A."/>
            <person name="Sitrit Y."/>
            <person name="Splivallo R."/>
            <person name="Traeger S."/>
            <person name="Wang M."/>
            <person name="Zifcakova L."/>
            <person name="Wipf D."/>
            <person name="Zambonelli A."/>
            <person name="Paolocci F."/>
            <person name="Nowrousian M."/>
            <person name="Ottonello S."/>
            <person name="Baldrian P."/>
            <person name="Spatafora J.W."/>
            <person name="Henrissat B."/>
            <person name="Nagy L.G."/>
            <person name="Aury J.M."/>
            <person name="Wincker P."/>
            <person name="Grigoriev I.V."/>
            <person name="Bonfante P."/>
            <person name="Martin F.M."/>
        </authorList>
    </citation>
    <scope>NUCLEOTIDE SEQUENCE [LARGE SCALE GENOMIC DNA]</scope>
    <source>
        <strain evidence="3 4">ATCC MYA-4762</strain>
    </source>
</reference>
<feature type="compositionally biased region" description="Polar residues" evidence="1">
    <location>
        <begin position="69"/>
        <end position="85"/>
    </location>
</feature>
<evidence type="ECO:0000256" key="1">
    <source>
        <dbReference type="SAM" id="MobiDB-lite"/>
    </source>
</evidence>
<dbReference type="Proteomes" id="UP000267821">
    <property type="component" value="Unassembled WGS sequence"/>
</dbReference>
<feature type="compositionally biased region" description="Acidic residues" evidence="1">
    <location>
        <begin position="203"/>
        <end position="223"/>
    </location>
</feature>